<dbReference type="OrthoDB" id="2246846at2"/>
<keyword evidence="2" id="KW-1185">Reference proteome</keyword>
<dbReference type="STRING" id="1423770.FD29_GL001085"/>
<name>A0A0R1QES3_9LACO</name>
<dbReference type="Proteomes" id="UP000050872">
    <property type="component" value="Unassembled WGS sequence"/>
</dbReference>
<proteinExistence type="predicted"/>
<reference evidence="1 2" key="1">
    <citation type="journal article" date="2015" name="Genome Announc.">
        <title>Expanding the biotechnology potential of lactobacilli through comparative genomics of 213 strains and associated genera.</title>
        <authorList>
            <person name="Sun Z."/>
            <person name="Harris H.M."/>
            <person name="McCann A."/>
            <person name="Guo C."/>
            <person name="Argimon S."/>
            <person name="Zhang W."/>
            <person name="Yang X."/>
            <person name="Jeffery I.B."/>
            <person name="Cooney J.C."/>
            <person name="Kagawa T.F."/>
            <person name="Liu W."/>
            <person name="Song Y."/>
            <person name="Salvetti E."/>
            <person name="Wrobel A."/>
            <person name="Rasinkangas P."/>
            <person name="Parkhill J."/>
            <person name="Rea M.C."/>
            <person name="O'Sullivan O."/>
            <person name="Ritari J."/>
            <person name="Douillard F.P."/>
            <person name="Paul Ross R."/>
            <person name="Yang R."/>
            <person name="Briner A.E."/>
            <person name="Felis G.E."/>
            <person name="de Vos W.M."/>
            <person name="Barrangou R."/>
            <person name="Klaenhammer T.R."/>
            <person name="Caufield P.W."/>
            <person name="Cui Y."/>
            <person name="Zhang H."/>
            <person name="O'Toole P.W."/>
        </authorList>
    </citation>
    <scope>NUCLEOTIDE SEQUENCE [LARGE SCALE GENOMIC DNA]</scope>
    <source>
        <strain evidence="1 2">DSM 14500</strain>
    </source>
</reference>
<dbReference type="PATRIC" id="fig|1423770.3.peg.1118"/>
<dbReference type="EMBL" id="AZEZ01000091">
    <property type="protein sequence ID" value="KRL43261.1"/>
    <property type="molecule type" value="Genomic_DNA"/>
</dbReference>
<organism evidence="1 2">
    <name type="scientific">Companilactobacillus mindensis DSM 14500</name>
    <dbReference type="NCBI Taxonomy" id="1423770"/>
    <lineage>
        <taxon>Bacteria</taxon>
        <taxon>Bacillati</taxon>
        <taxon>Bacillota</taxon>
        <taxon>Bacilli</taxon>
        <taxon>Lactobacillales</taxon>
        <taxon>Lactobacillaceae</taxon>
        <taxon>Companilactobacillus</taxon>
    </lineage>
</organism>
<dbReference type="AlphaFoldDB" id="A0A0R1QES3"/>
<gene>
    <name evidence="1" type="ORF">FD29_GL001085</name>
</gene>
<evidence type="ECO:0000313" key="2">
    <source>
        <dbReference type="Proteomes" id="UP000050872"/>
    </source>
</evidence>
<evidence type="ECO:0008006" key="3">
    <source>
        <dbReference type="Google" id="ProtNLM"/>
    </source>
</evidence>
<sequence length="318" mass="36672">MKKLNNNEVSDHIVKQVEKIEQQYNKKITLYSDYSKQDYLTLNQADHTIDGEDIKVVITNEKFADFVLSHELHHIELELSDEPSISCAVTSGNQDYDGRVLSIANSIFETLEHVTVLKDQIADGTLTEDVRAAYLEGIEVALRPKVELDIANMRFYRTLIMLDGIIFGQHDRDAEWKNDFPTSYKYANKLVEIIEKEDLTVPYKFRRALVNSLDAYNEIIISNGYQGLHFHTFLNITPIVSERQLRLTLNQAYQIKHSEYKNRATGKDAFAMIAINDGQSVATLNLDPAKVNPEFYKTFYQYTVGRIFDEQGIKYLIR</sequence>
<evidence type="ECO:0000313" key="1">
    <source>
        <dbReference type="EMBL" id="KRL43261.1"/>
    </source>
</evidence>
<accession>A0A0R1QES3</accession>
<protein>
    <recommendedName>
        <fullName evidence="3">IpaB EvcA family protein</fullName>
    </recommendedName>
</protein>
<dbReference type="RefSeq" id="WP_057888467.1">
    <property type="nucleotide sequence ID" value="NZ_AZEZ01000091.1"/>
</dbReference>
<comment type="caution">
    <text evidence="1">The sequence shown here is derived from an EMBL/GenBank/DDBJ whole genome shotgun (WGS) entry which is preliminary data.</text>
</comment>